<dbReference type="EMBL" id="ACKO02000023">
    <property type="protein sequence ID" value="EET43292.1"/>
    <property type="molecule type" value="Genomic_DNA"/>
</dbReference>
<protein>
    <submittedName>
        <fullName evidence="1">Uncharacterized protein</fullName>
    </submittedName>
</protein>
<sequence length="46" mass="5456">MNLISDFISASERRMKMKLYSATTNRTNPKFNGYFTSVYTNENSYY</sequence>
<evidence type="ECO:0000313" key="1">
    <source>
        <dbReference type="EMBL" id="EET43292.1"/>
    </source>
</evidence>
<reference evidence="1" key="1">
    <citation type="submission" date="2009-07" db="EMBL/GenBank/DDBJ databases">
        <authorList>
            <person name="Weinstock G."/>
            <person name="Sodergren E."/>
            <person name="Clifton S."/>
            <person name="Fulton L."/>
            <person name="Fulton B."/>
            <person name="Courtney L."/>
            <person name="Fronick C."/>
            <person name="Harrison M."/>
            <person name="Strong C."/>
            <person name="Farmer C."/>
            <person name="Delahaunty K."/>
            <person name="Markovic C."/>
            <person name="Hall O."/>
            <person name="Minx P."/>
            <person name="Tomlinson C."/>
            <person name="Mitreva M."/>
            <person name="Nelson J."/>
            <person name="Hou S."/>
            <person name="Wollam A."/>
            <person name="Pepin K.H."/>
            <person name="Johnson M."/>
            <person name="Bhonagiri V."/>
            <person name="Nash W.E."/>
            <person name="Warren W."/>
            <person name="Chinwalla A."/>
            <person name="Mardis E.R."/>
            <person name="Wilson R.K."/>
        </authorList>
    </citation>
    <scope>NUCLEOTIDE SEQUENCE [LARGE SCALE GENOMIC DNA]</scope>
    <source>
        <strain evidence="1">ATCC 29256</strain>
    </source>
</reference>
<dbReference type="Proteomes" id="UP000005365">
    <property type="component" value="Unassembled WGS sequence"/>
</dbReference>
<name>C6M8V7_NEISI</name>
<proteinExistence type="predicted"/>
<keyword evidence="2" id="KW-1185">Reference proteome</keyword>
<comment type="caution">
    <text evidence="1">The sequence shown here is derived from an EMBL/GenBank/DDBJ whole genome shotgun (WGS) entry which is preliminary data.</text>
</comment>
<accession>C6M8V7</accession>
<evidence type="ECO:0000313" key="2">
    <source>
        <dbReference type="Proteomes" id="UP000005365"/>
    </source>
</evidence>
<gene>
    <name evidence="1" type="ORF">NEISICOT_02982</name>
</gene>
<dbReference type="AlphaFoldDB" id="C6M8V7"/>
<organism evidence="1 2">
    <name type="scientific">Neisseria sicca ATCC 29256</name>
    <dbReference type="NCBI Taxonomy" id="547045"/>
    <lineage>
        <taxon>Bacteria</taxon>
        <taxon>Pseudomonadati</taxon>
        <taxon>Pseudomonadota</taxon>
        <taxon>Betaproteobacteria</taxon>
        <taxon>Neisseriales</taxon>
        <taxon>Neisseriaceae</taxon>
        <taxon>Neisseria</taxon>
    </lineage>
</organism>